<dbReference type="AlphaFoldDB" id="A0AAD8Q3S2"/>
<name>A0AAD8Q3S2_9PEZI</name>
<keyword evidence="2" id="KW-1185">Reference proteome</keyword>
<reference evidence="1" key="1">
    <citation type="submission" date="2021-06" db="EMBL/GenBank/DDBJ databases">
        <title>Comparative genomics, transcriptomics and evolutionary studies reveal genomic signatures of adaptation to plant cell wall in hemibiotrophic fungi.</title>
        <authorList>
            <consortium name="DOE Joint Genome Institute"/>
            <person name="Baroncelli R."/>
            <person name="Diaz J.F."/>
            <person name="Benocci T."/>
            <person name="Peng M."/>
            <person name="Battaglia E."/>
            <person name="Haridas S."/>
            <person name="Andreopoulos W."/>
            <person name="Labutti K."/>
            <person name="Pangilinan J."/>
            <person name="Floch G.L."/>
            <person name="Makela M.R."/>
            <person name="Henrissat B."/>
            <person name="Grigoriev I.V."/>
            <person name="Crouch J.A."/>
            <person name="De Vries R.P."/>
            <person name="Sukno S.A."/>
            <person name="Thon M.R."/>
        </authorList>
    </citation>
    <scope>NUCLEOTIDE SEQUENCE</scope>
    <source>
        <strain evidence="1">CBS 125086</strain>
    </source>
</reference>
<organism evidence="1 2">
    <name type="scientific">Colletotrichum navitas</name>
    <dbReference type="NCBI Taxonomy" id="681940"/>
    <lineage>
        <taxon>Eukaryota</taxon>
        <taxon>Fungi</taxon>
        <taxon>Dikarya</taxon>
        <taxon>Ascomycota</taxon>
        <taxon>Pezizomycotina</taxon>
        <taxon>Sordariomycetes</taxon>
        <taxon>Hypocreomycetidae</taxon>
        <taxon>Glomerellales</taxon>
        <taxon>Glomerellaceae</taxon>
        <taxon>Colletotrichum</taxon>
        <taxon>Colletotrichum graminicola species complex</taxon>
    </lineage>
</organism>
<evidence type="ECO:0000313" key="2">
    <source>
        <dbReference type="Proteomes" id="UP001230504"/>
    </source>
</evidence>
<gene>
    <name evidence="1" type="ORF">LY79DRAFT_130821</name>
</gene>
<protein>
    <submittedName>
        <fullName evidence="1">Uncharacterized protein</fullName>
    </submittedName>
</protein>
<evidence type="ECO:0000313" key="1">
    <source>
        <dbReference type="EMBL" id="KAK1594507.1"/>
    </source>
</evidence>
<accession>A0AAD8Q3S2</accession>
<comment type="caution">
    <text evidence="1">The sequence shown here is derived from an EMBL/GenBank/DDBJ whole genome shotgun (WGS) entry which is preliminary data.</text>
</comment>
<proteinExistence type="predicted"/>
<sequence>MYLADAGGPFVRPLYYDTDCRKRYVASVKQARAAITFLANPFPLKPSPPCAEILIDYFTHTHTHTYTHTHTHDTEKENNGRTCTRNCVLYSAVCRVCLDICPPDGFQPASGAGRRGKAGYIVLRSCTWCGVVAELRLSRLFARFEDRRHGRWRDLPAAFLTPQGM</sequence>
<dbReference type="EMBL" id="JAHLJV010000019">
    <property type="protein sequence ID" value="KAK1594507.1"/>
    <property type="molecule type" value="Genomic_DNA"/>
</dbReference>
<dbReference type="Proteomes" id="UP001230504">
    <property type="component" value="Unassembled WGS sequence"/>
</dbReference>
<dbReference type="GeneID" id="85435090"/>
<dbReference type="RefSeq" id="XP_060415669.1">
    <property type="nucleotide sequence ID" value="XM_060550850.1"/>
</dbReference>